<feature type="domain" description="ABC3 transporter permease C-terminal" evidence="14">
    <location>
        <begin position="231"/>
        <end position="345"/>
    </location>
</feature>
<keyword evidence="5 12" id="KW-1003">Cell membrane</keyword>
<evidence type="ECO:0000256" key="4">
    <source>
        <dbReference type="ARBA" id="ARBA00021907"/>
    </source>
</evidence>
<sequence>MTSGRRIAGRGRFATSSRGIGARLRQGSEALLSRLRQSIRGLLVMFAQASVAWVMRHLQVMFATLGQLVGAPIATLMTGAVIGVALALPAGLYVLLENARGISQGWEGVAQISLFLEIDRTDDEARILAEELQRQYPQLERVRLITRSQALAEYQQLSGFDAVIEALDGENPLPAVLVLYPTASYSDLANIRTMLDELQGRDEVETAQFDLEWLKRLYTMMEIIQRGVLSLGVLLALGVLLIVGNTIRLGIWNRREEIEIAKLFGASDAFIRRPFLYTGLWYGLLGGMIAWLFVAVFFGFLLGPIDELAALYHSSVSLTFAGGELLLILLAVGAFLGLSGSWFAVGRHLDDIQPS</sequence>
<comment type="function">
    <text evidence="12">Part of the ABC transporter FtsEX involved in cellular division.</text>
</comment>
<evidence type="ECO:0000256" key="1">
    <source>
        <dbReference type="ARBA" id="ARBA00004429"/>
    </source>
</evidence>
<evidence type="ECO:0000256" key="7">
    <source>
        <dbReference type="ARBA" id="ARBA00022618"/>
    </source>
</evidence>
<dbReference type="Gene3D" id="3.30.70.3040">
    <property type="match status" value="1"/>
</dbReference>
<proteinExistence type="inferred from homology"/>
<organism evidence="16">
    <name type="scientific">Candidatus Kentrum sp. LPFa</name>
    <dbReference type="NCBI Taxonomy" id="2126335"/>
    <lineage>
        <taxon>Bacteria</taxon>
        <taxon>Pseudomonadati</taxon>
        <taxon>Pseudomonadota</taxon>
        <taxon>Gammaproteobacteria</taxon>
        <taxon>Candidatus Kentrum</taxon>
    </lineage>
</organism>
<evidence type="ECO:0000256" key="10">
    <source>
        <dbReference type="ARBA" id="ARBA00023136"/>
    </source>
</evidence>
<evidence type="ECO:0000256" key="8">
    <source>
        <dbReference type="ARBA" id="ARBA00022692"/>
    </source>
</evidence>
<evidence type="ECO:0000256" key="5">
    <source>
        <dbReference type="ARBA" id="ARBA00022475"/>
    </source>
</evidence>
<evidence type="ECO:0000256" key="2">
    <source>
        <dbReference type="ARBA" id="ARBA00007379"/>
    </source>
</evidence>
<dbReference type="InterPro" id="IPR047590">
    <property type="entry name" value="FtsX_proteobact-type"/>
</dbReference>
<dbReference type="InterPro" id="IPR003838">
    <property type="entry name" value="ABC3_permease_C"/>
</dbReference>
<dbReference type="PANTHER" id="PTHR47755:SF1">
    <property type="entry name" value="CELL DIVISION PROTEIN FTSX"/>
    <property type="match status" value="1"/>
</dbReference>
<dbReference type="NCBIfam" id="TIGR00439">
    <property type="entry name" value="FtsX_Gneg"/>
    <property type="match status" value="1"/>
</dbReference>
<evidence type="ECO:0000256" key="12">
    <source>
        <dbReference type="PIRNR" id="PIRNR003097"/>
    </source>
</evidence>
<comment type="subunit">
    <text evidence="3">Forms a membrane-associated complex with FtsE.</text>
</comment>
<name>A0A450WN86_9GAMM</name>
<evidence type="ECO:0000256" key="11">
    <source>
        <dbReference type="ARBA" id="ARBA00023306"/>
    </source>
</evidence>
<keyword evidence="6 12" id="KW-0997">Cell inner membrane</keyword>
<dbReference type="GO" id="GO:0051301">
    <property type="term" value="P:cell division"/>
    <property type="evidence" value="ECO:0007669"/>
    <property type="project" value="UniProtKB-KW"/>
</dbReference>
<feature type="domain" description="FtsX extracellular" evidence="15">
    <location>
        <begin position="111"/>
        <end position="204"/>
    </location>
</feature>
<comment type="similarity">
    <text evidence="2 12">Belongs to the ABC-4 integral membrane protein family. FtsX subfamily.</text>
</comment>
<evidence type="ECO:0000256" key="3">
    <source>
        <dbReference type="ARBA" id="ARBA00011160"/>
    </source>
</evidence>
<keyword evidence="9 13" id="KW-1133">Transmembrane helix</keyword>
<dbReference type="GO" id="GO:0032153">
    <property type="term" value="C:cell division site"/>
    <property type="evidence" value="ECO:0007669"/>
    <property type="project" value="TreeGrafter"/>
</dbReference>
<evidence type="ECO:0000259" key="15">
    <source>
        <dbReference type="Pfam" id="PF18075"/>
    </source>
</evidence>
<feature type="transmembrane region" description="Helical" evidence="13">
    <location>
        <begin position="280"/>
        <end position="305"/>
    </location>
</feature>
<keyword evidence="11 12" id="KW-0131">Cell cycle</keyword>
<dbReference type="AlphaFoldDB" id="A0A450WN86"/>
<dbReference type="InterPro" id="IPR040690">
    <property type="entry name" value="FtsX_ECD"/>
</dbReference>
<feature type="transmembrane region" description="Helical" evidence="13">
    <location>
        <begin position="223"/>
        <end position="243"/>
    </location>
</feature>
<keyword evidence="10 12" id="KW-0472">Membrane</keyword>
<evidence type="ECO:0000256" key="6">
    <source>
        <dbReference type="ARBA" id="ARBA00022519"/>
    </source>
</evidence>
<feature type="transmembrane region" description="Helical" evidence="13">
    <location>
        <begin position="325"/>
        <end position="345"/>
    </location>
</feature>
<dbReference type="GO" id="GO:0005886">
    <property type="term" value="C:plasma membrane"/>
    <property type="evidence" value="ECO:0007669"/>
    <property type="project" value="UniProtKB-SubCell"/>
</dbReference>
<comment type="subcellular location">
    <subcellularLocation>
        <location evidence="1">Cell inner membrane</location>
        <topology evidence="1">Multi-pass membrane protein</topology>
    </subcellularLocation>
</comment>
<keyword evidence="8 13" id="KW-0812">Transmembrane</keyword>
<dbReference type="PANTHER" id="PTHR47755">
    <property type="entry name" value="CELL DIVISION PROTEIN FTSX"/>
    <property type="match status" value="1"/>
</dbReference>
<keyword evidence="7 12" id="KW-0132">Cell division</keyword>
<dbReference type="EMBL" id="CAADFK010000142">
    <property type="protein sequence ID" value="VFK18449.1"/>
    <property type="molecule type" value="Genomic_DNA"/>
</dbReference>
<gene>
    <name evidence="16" type="ORF">BECKLPF1236B_GA0070989_11424</name>
</gene>
<reference evidence="16" key="1">
    <citation type="submission" date="2019-02" db="EMBL/GenBank/DDBJ databases">
        <authorList>
            <person name="Gruber-Vodicka R. H."/>
            <person name="Seah K. B. B."/>
        </authorList>
    </citation>
    <scope>NUCLEOTIDE SEQUENCE</scope>
    <source>
        <strain evidence="16">BECK_S313</strain>
    </source>
</reference>
<accession>A0A450WN86</accession>
<dbReference type="Pfam" id="PF18075">
    <property type="entry name" value="FtsX_ECD"/>
    <property type="match status" value="1"/>
</dbReference>
<dbReference type="Pfam" id="PF02687">
    <property type="entry name" value="FtsX"/>
    <property type="match status" value="1"/>
</dbReference>
<dbReference type="PIRSF" id="PIRSF003097">
    <property type="entry name" value="FtsX"/>
    <property type="match status" value="1"/>
</dbReference>
<evidence type="ECO:0000256" key="13">
    <source>
        <dbReference type="SAM" id="Phobius"/>
    </source>
</evidence>
<evidence type="ECO:0000259" key="14">
    <source>
        <dbReference type="Pfam" id="PF02687"/>
    </source>
</evidence>
<evidence type="ECO:0000256" key="9">
    <source>
        <dbReference type="ARBA" id="ARBA00022989"/>
    </source>
</evidence>
<dbReference type="InterPro" id="IPR004513">
    <property type="entry name" value="FtsX"/>
</dbReference>
<feature type="transmembrane region" description="Helical" evidence="13">
    <location>
        <begin position="71"/>
        <end position="96"/>
    </location>
</feature>
<evidence type="ECO:0000313" key="16">
    <source>
        <dbReference type="EMBL" id="VFK18449.1"/>
    </source>
</evidence>
<protein>
    <recommendedName>
        <fullName evidence="4 12">Cell division protein FtsX</fullName>
    </recommendedName>
</protein>